<feature type="domain" description="TonB C-terminal" evidence="2">
    <location>
        <begin position="135"/>
        <end position="208"/>
    </location>
</feature>
<dbReference type="SUPFAM" id="SSF74653">
    <property type="entry name" value="TolA/TonB C-terminal domain"/>
    <property type="match status" value="2"/>
</dbReference>
<name>A0A4Y6V218_9PROT</name>
<keyword evidence="4" id="KW-1185">Reference proteome</keyword>
<dbReference type="GO" id="GO:0055085">
    <property type="term" value="P:transmembrane transport"/>
    <property type="evidence" value="ECO:0007669"/>
    <property type="project" value="InterPro"/>
</dbReference>
<organism evidence="3 4">
    <name type="scientific">Neokomagataea tanensis</name>
    <dbReference type="NCBI Taxonomy" id="661191"/>
    <lineage>
        <taxon>Bacteria</taxon>
        <taxon>Pseudomonadati</taxon>
        <taxon>Pseudomonadota</taxon>
        <taxon>Alphaproteobacteria</taxon>
        <taxon>Acetobacterales</taxon>
        <taxon>Acetobacteraceae</taxon>
        <taxon>Neokomagataea</taxon>
    </lineage>
</organism>
<dbReference type="KEGG" id="ntn:D5366_00965"/>
<dbReference type="AlphaFoldDB" id="A0A4Y6V218"/>
<feature type="chain" id="PRO_5021204831" description="TonB C-terminal domain-containing protein" evidence="1">
    <location>
        <begin position="25"/>
        <end position="219"/>
    </location>
</feature>
<dbReference type="Proteomes" id="UP000317214">
    <property type="component" value="Chromosome"/>
</dbReference>
<evidence type="ECO:0000313" key="4">
    <source>
        <dbReference type="Proteomes" id="UP000317214"/>
    </source>
</evidence>
<evidence type="ECO:0000256" key="1">
    <source>
        <dbReference type="SAM" id="SignalP"/>
    </source>
</evidence>
<gene>
    <name evidence="3" type="ORF">D5366_00965</name>
</gene>
<accession>A0A4Y6V218</accession>
<reference evidence="3 4" key="1">
    <citation type="submission" date="2018-09" db="EMBL/GenBank/DDBJ databases">
        <title>The complete genome sequence of Neokomagataea tanensis NBRC 106556(T).</title>
        <authorList>
            <person name="Chua K.-O."/>
            <person name="See-Too W.-S."/>
            <person name="Hong K.-W."/>
            <person name="Yin W.-F."/>
            <person name="Chan K.-G."/>
        </authorList>
    </citation>
    <scope>NUCLEOTIDE SEQUENCE [LARGE SCALE GENOMIC DNA]</scope>
    <source>
        <strain evidence="4">AH13 \ NBRC 106556</strain>
    </source>
</reference>
<dbReference type="RefSeq" id="WP_141491904.1">
    <property type="nucleotide sequence ID" value="NZ_CP032485.1"/>
</dbReference>
<evidence type="ECO:0000259" key="2">
    <source>
        <dbReference type="Pfam" id="PF03544"/>
    </source>
</evidence>
<dbReference type="Pfam" id="PF03544">
    <property type="entry name" value="TonB_C"/>
    <property type="match status" value="1"/>
</dbReference>
<feature type="signal peptide" evidence="1">
    <location>
        <begin position="1"/>
        <end position="24"/>
    </location>
</feature>
<sequence>MPYQKFCLTIISLCAALTPLCAFADRTQENISHFETHLYQPHFPGSELALHHSGSADITCHVTASGLPISCRVDKATFPNFGQAALFAAINSIMLPDFVDGAPVASDVHQHYNFNRQYPNSPEPLLDRAASGKIPYPPGALDAKISGKIKVRCRVDIIGTAHDCTAEGDSELLKETALAYYSTARYVPAYKDGIPVEQDYKSSVNWELGSDTEDPFKTR</sequence>
<protein>
    <recommendedName>
        <fullName evidence="2">TonB C-terminal domain-containing protein</fullName>
    </recommendedName>
</protein>
<dbReference type="Gene3D" id="3.30.1150.10">
    <property type="match status" value="1"/>
</dbReference>
<evidence type="ECO:0000313" key="3">
    <source>
        <dbReference type="EMBL" id="QDH24069.1"/>
    </source>
</evidence>
<keyword evidence="1" id="KW-0732">Signal</keyword>
<proteinExistence type="predicted"/>
<dbReference type="InterPro" id="IPR037682">
    <property type="entry name" value="TonB_C"/>
</dbReference>
<dbReference type="OrthoDB" id="7280791at2"/>
<dbReference type="EMBL" id="CP032485">
    <property type="protein sequence ID" value="QDH24069.1"/>
    <property type="molecule type" value="Genomic_DNA"/>
</dbReference>